<feature type="signal peptide" evidence="1">
    <location>
        <begin position="1"/>
        <end position="26"/>
    </location>
</feature>
<keyword evidence="1" id="KW-0732">Signal</keyword>
<dbReference type="AlphaFoldDB" id="A0AAP4F7R4"/>
<dbReference type="Proteomes" id="UP001226160">
    <property type="component" value="Unassembled WGS sequence"/>
</dbReference>
<evidence type="ECO:0000256" key="1">
    <source>
        <dbReference type="SAM" id="SignalP"/>
    </source>
</evidence>
<feature type="chain" id="PRO_5042945594" description="Secreted protein" evidence="1">
    <location>
        <begin position="27"/>
        <end position="133"/>
    </location>
</feature>
<gene>
    <name evidence="2" type="ORF">QPX54_04740</name>
</gene>
<organism evidence="2 3">
    <name type="scientific">Corynebacterium propinquum</name>
    <dbReference type="NCBI Taxonomy" id="43769"/>
    <lineage>
        <taxon>Bacteria</taxon>
        <taxon>Bacillati</taxon>
        <taxon>Actinomycetota</taxon>
        <taxon>Actinomycetes</taxon>
        <taxon>Mycobacteriales</taxon>
        <taxon>Corynebacteriaceae</taxon>
        <taxon>Corynebacterium</taxon>
    </lineage>
</organism>
<dbReference type="InterPro" id="IPR036379">
    <property type="entry name" value="A-amylase_inhib_sf"/>
</dbReference>
<reference evidence="2" key="1">
    <citation type="submission" date="2023-05" db="EMBL/GenBank/DDBJ databases">
        <title>Metabolic capabilities are highly conserved among human nasal-associated Corynebacterium species in pangenomic analyses.</title>
        <authorList>
            <person name="Tran T.H."/>
            <person name="Roberts A.Q."/>
            <person name="Escapa I.F."/>
            <person name="Gao W."/>
            <person name="Conlan S."/>
            <person name="Kong H."/>
            <person name="Segre J.A."/>
            <person name="Kelly M.S."/>
            <person name="Lemon K.P."/>
        </authorList>
    </citation>
    <scope>NUCLEOTIDE SEQUENCE</scope>
    <source>
        <strain evidence="2">KPL2654</strain>
    </source>
</reference>
<dbReference type="EMBL" id="JASNVP010000004">
    <property type="protein sequence ID" value="MDK4325824.1"/>
    <property type="molecule type" value="Genomic_DNA"/>
</dbReference>
<accession>A0AAP4F7R4</accession>
<dbReference type="RefSeq" id="WP_249606014.1">
    <property type="nucleotide sequence ID" value="NZ_CP091865.1"/>
</dbReference>
<dbReference type="Gene3D" id="2.60.40.20">
    <property type="entry name" value="Alpha-amylase inhibitor"/>
    <property type="match status" value="1"/>
</dbReference>
<evidence type="ECO:0000313" key="2">
    <source>
        <dbReference type="EMBL" id="MDK4325824.1"/>
    </source>
</evidence>
<comment type="caution">
    <text evidence="2">The sequence shown here is derived from an EMBL/GenBank/DDBJ whole genome shotgun (WGS) entry which is preliminary data.</text>
</comment>
<evidence type="ECO:0008006" key="4">
    <source>
        <dbReference type="Google" id="ProtNLM"/>
    </source>
</evidence>
<dbReference type="SUPFAM" id="SSF49498">
    <property type="entry name" value="alpha-Amylase inhibitor tendamistat"/>
    <property type="match status" value="1"/>
</dbReference>
<protein>
    <recommendedName>
        <fullName evidence="4">Secreted protein</fullName>
    </recommendedName>
</protein>
<sequence length="133" mass="13966">MKKLIRIAAGIIGMFAFGATASTAQAEQLSSEHIYQPGDQVPTYVDPDGFLPDTSAPGSGFRSAATCVNVSDNDGKVTVSNDCDIDQRVKILVAFGSDSSCLTLPPGASHTHDINDFVPGPFVNARFDGVENC</sequence>
<dbReference type="GO" id="GO:0015066">
    <property type="term" value="F:alpha-amylase inhibitor activity"/>
    <property type="evidence" value="ECO:0007669"/>
    <property type="project" value="InterPro"/>
</dbReference>
<proteinExistence type="predicted"/>
<evidence type="ECO:0000313" key="3">
    <source>
        <dbReference type="Proteomes" id="UP001226160"/>
    </source>
</evidence>
<name>A0AAP4F7R4_9CORY</name>